<dbReference type="Proteomes" id="UP000537825">
    <property type="component" value="Unassembled WGS sequence"/>
</dbReference>
<keyword evidence="3" id="KW-1185">Reference proteome</keyword>
<comment type="caution">
    <text evidence="2">The sequence shown here is derived from an EMBL/GenBank/DDBJ whole genome shotgun (WGS) entry which is preliminary data.</text>
</comment>
<protein>
    <recommendedName>
        <fullName evidence="4">Lipoprotein</fullName>
    </recommendedName>
</protein>
<dbReference type="RefSeq" id="WP_139920984.1">
    <property type="nucleotide sequence ID" value="NZ_CBCSLE010000136.1"/>
</dbReference>
<dbReference type="AlphaFoldDB" id="A0A7X4YAQ1"/>
<evidence type="ECO:0000313" key="2">
    <source>
        <dbReference type="EMBL" id="NBC41224.1"/>
    </source>
</evidence>
<evidence type="ECO:0000313" key="3">
    <source>
        <dbReference type="Proteomes" id="UP000537825"/>
    </source>
</evidence>
<evidence type="ECO:0000256" key="1">
    <source>
        <dbReference type="SAM" id="SignalP"/>
    </source>
</evidence>
<organism evidence="2 3">
    <name type="scientific">Corallococcus exiguus</name>
    <dbReference type="NCBI Taxonomy" id="83462"/>
    <lineage>
        <taxon>Bacteria</taxon>
        <taxon>Pseudomonadati</taxon>
        <taxon>Myxococcota</taxon>
        <taxon>Myxococcia</taxon>
        <taxon>Myxococcales</taxon>
        <taxon>Cystobacterineae</taxon>
        <taxon>Myxococcaceae</taxon>
        <taxon>Corallococcus</taxon>
    </lineage>
</organism>
<sequence>MSMKRVVFAGAAALFVSACGGAPADEASVGGELESQEQGIIYACDGARSWTRFWYTDYTKTVEVGRDTCECDGSWTASGVHGRYYDYNDTVEACF</sequence>
<keyword evidence="1" id="KW-0732">Signal</keyword>
<gene>
    <name evidence="2" type="ORF">GTZ93_15455</name>
</gene>
<accession>A0A7X4YAQ1</accession>
<dbReference type="EMBL" id="JAAAPK010000003">
    <property type="protein sequence ID" value="NBC41224.1"/>
    <property type="molecule type" value="Genomic_DNA"/>
</dbReference>
<reference evidence="2 3" key="1">
    <citation type="submission" date="2020-01" db="EMBL/GenBank/DDBJ databases">
        <title>The draft genome sequence of Corallococcus exiguus DSM 14696.</title>
        <authorList>
            <person name="Zhang X."/>
            <person name="Zhu H."/>
        </authorList>
    </citation>
    <scope>NUCLEOTIDE SEQUENCE [LARGE SCALE GENOMIC DNA]</scope>
    <source>
        <strain evidence="2 3">DSM 14696</strain>
    </source>
</reference>
<feature type="chain" id="PRO_5030820353" description="Lipoprotein" evidence="1">
    <location>
        <begin position="25"/>
        <end position="95"/>
    </location>
</feature>
<evidence type="ECO:0008006" key="4">
    <source>
        <dbReference type="Google" id="ProtNLM"/>
    </source>
</evidence>
<feature type="signal peptide" evidence="1">
    <location>
        <begin position="1"/>
        <end position="24"/>
    </location>
</feature>
<name>A0A7X4YAQ1_9BACT</name>
<proteinExistence type="predicted"/>
<dbReference type="PROSITE" id="PS51257">
    <property type="entry name" value="PROKAR_LIPOPROTEIN"/>
    <property type="match status" value="1"/>
</dbReference>